<feature type="domain" description="Nudix hydrolase" evidence="2">
    <location>
        <begin position="272"/>
        <end position="405"/>
    </location>
</feature>
<dbReference type="InterPro" id="IPR036412">
    <property type="entry name" value="HAD-like_sf"/>
</dbReference>
<dbReference type="PANTHER" id="PTHR19288:SF46">
    <property type="entry name" value="HALOACID DEHALOGENASE-LIKE HYDROLASE DOMAIN-CONTAINING PROTEIN 2"/>
    <property type="match status" value="1"/>
</dbReference>
<dbReference type="PROSITE" id="PS00893">
    <property type="entry name" value="NUDIX_BOX"/>
    <property type="match status" value="1"/>
</dbReference>
<dbReference type="Gene3D" id="3.40.50.1000">
    <property type="entry name" value="HAD superfamily/HAD-like"/>
    <property type="match status" value="2"/>
</dbReference>
<dbReference type="InterPro" id="IPR000086">
    <property type="entry name" value="NUDIX_hydrolase_dom"/>
</dbReference>
<organism evidence="3 4">
    <name type="scientific">Salibacterium salarium</name>
    <dbReference type="NCBI Taxonomy" id="284579"/>
    <lineage>
        <taxon>Bacteria</taxon>
        <taxon>Bacillati</taxon>
        <taxon>Bacillota</taxon>
        <taxon>Bacilli</taxon>
        <taxon>Bacillales</taxon>
        <taxon>Bacillaceae</taxon>
    </lineage>
</organism>
<keyword evidence="4" id="KW-1185">Reference proteome</keyword>
<dbReference type="InterPro" id="IPR020084">
    <property type="entry name" value="NUDIX_hydrolase_CS"/>
</dbReference>
<dbReference type="GO" id="GO:0005737">
    <property type="term" value="C:cytoplasm"/>
    <property type="evidence" value="ECO:0007669"/>
    <property type="project" value="TreeGrafter"/>
</dbReference>
<dbReference type="Pfam" id="PF13242">
    <property type="entry name" value="Hydrolase_like"/>
    <property type="match status" value="1"/>
</dbReference>
<evidence type="ECO:0000256" key="1">
    <source>
        <dbReference type="ARBA" id="ARBA00022801"/>
    </source>
</evidence>
<dbReference type="SUPFAM" id="SSF55811">
    <property type="entry name" value="Nudix"/>
    <property type="match status" value="1"/>
</dbReference>
<dbReference type="PANTHER" id="PTHR19288">
    <property type="entry name" value="4-NITROPHENYLPHOSPHATASE-RELATED"/>
    <property type="match status" value="1"/>
</dbReference>
<dbReference type="InterPro" id="IPR006357">
    <property type="entry name" value="HAD-SF_hydro_IIA"/>
</dbReference>
<dbReference type="EMBL" id="RBVX01000034">
    <property type="protein sequence ID" value="RSL30598.1"/>
    <property type="molecule type" value="Genomic_DNA"/>
</dbReference>
<dbReference type="OrthoDB" id="9787476at2"/>
<evidence type="ECO:0000259" key="2">
    <source>
        <dbReference type="PROSITE" id="PS51462"/>
    </source>
</evidence>
<dbReference type="InterPro" id="IPR006439">
    <property type="entry name" value="HAD-SF_hydro_IA"/>
</dbReference>
<dbReference type="AlphaFoldDB" id="A0A428MWR7"/>
<name>A0A428MWR7_9BACI</name>
<dbReference type="RefSeq" id="WP_125560180.1">
    <property type="nucleotide sequence ID" value="NZ_RBVX01000034.1"/>
</dbReference>
<sequence length="412" mass="46168">MIANQFDVFLFDLDGVIYIGNEPLLGAAEGLARLRKENKIIRFLTNDPCTTRSKIVQRLKHMNIEAYEEEIVTSGWTTAQYSKNKNIKKAFVLGNDDLHWELLQAGIEVTDVASCDAVIVGWDSSVTFGEIQKASKLIHQGASFIATNSDKTFPTPKGPMPAVGAMVEAIRIPTGKRPVIVGKPYPSMFQEATKNLDSSLHIVMLGDNPETDILGAHQVGLHAILVGESAKPYPSKKDFRNADAQIYNLSDLFDKEAQLKKWIRPEYPWPESIKPGVAGIVFDEKGRVLLMRRSDNGLWGIPSGHVEPAETVNQAITREIWEETGLEVRVKRLIGVYSEPVSQVFPYPNGKVSHFVTNCFECQIVGGNLNKKHWETLDVQFFNINELPEALLSMHPKWLEDALEQQKISFIR</sequence>
<dbReference type="PRINTS" id="PR00502">
    <property type="entry name" value="NUDIXFAMILY"/>
</dbReference>
<evidence type="ECO:0000313" key="3">
    <source>
        <dbReference type="EMBL" id="RSL30598.1"/>
    </source>
</evidence>
<dbReference type="Proteomes" id="UP000275076">
    <property type="component" value="Unassembled WGS sequence"/>
</dbReference>
<dbReference type="Gene3D" id="3.90.79.10">
    <property type="entry name" value="Nucleoside Triphosphate Pyrophosphohydrolase"/>
    <property type="match status" value="1"/>
</dbReference>
<dbReference type="SUPFAM" id="SSF56784">
    <property type="entry name" value="HAD-like"/>
    <property type="match status" value="1"/>
</dbReference>
<protein>
    <submittedName>
        <fullName evidence="3">HAD-IIA family hydrolase</fullName>
    </submittedName>
</protein>
<dbReference type="NCBIfam" id="TIGR01460">
    <property type="entry name" value="HAD-SF-IIA"/>
    <property type="match status" value="1"/>
</dbReference>
<proteinExistence type="predicted"/>
<dbReference type="InterPro" id="IPR015797">
    <property type="entry name" value="NUDIX_hydrolase-like_dom_sf"/>
</dbReference>
<dbReference type="NCBIfam" id="TIGR01549">
    <property type="entry name" value="HAD-SF-IA-v1"/>
    <property type="match status" value="1"/>
</dbReference>
<comment type="caution">
    <text evidence="3">The sequence shown here is derived from an EMBL/GenBank/DDBJ whole genome shotgun (WGS) entry which is preliminary data.</text>
</comment>
<dbReference type="Pfam" id="PF13344">
    <property type="entry name" value="Hydrolase_6"/>
    <property type="match status" value="1"/>
</dbReference>
<dbReference type="GO" id="GO:0016791">
    <property type="term" value="F:phosphatase activity"/>
    <property type="evidence" value="ECO:0007669"/>
    <property type="project" value="TreeGrafter"/>
</dbReference>
<dbReference type="InterPro" id="IPR020476">
    <property type="entry name" value="Nudix_hydrolase"/>
</dbReference>
<keyword evidence="1 3" id="KW-0378">Hydrolase</keyword>
<dbReference type="Pfam" id="PF00293">
    <property type="entry name" value="NUDIX"/>
    <property type="match status" value="1"/>
</dbReference>
<dbReference type="PROSITE" id="PS51462">
    <property type="entry name" value="NUDIX"/>
    <property type="match status" value="1"/>
</dbReference>
<dbReference type="InterPro" id="IPR023214">
    <property type="entry name" value="HAD_sf"/>
</dbReference>
<gene>
    <name evidence="3" type="ORF">D7Z54_24870</name>
</gene>
<reference evidence="3 4" key="1">
    <citation type="submission" date="2018-10" db="EMBL/GenBank/DDBJ databases">
        <title>Draft genome sequence of Bacillus salarius IM0101, isolated from a hypersaline soil in Inner Mongolia, China.</title>
        <authorList>
            <person name="Yamprayoonswat W."/>
            <person name="Boonvisut S."/>
            <person name="Jumpathong W."/>
            <person name="Sittihan S."/>
            <person name="Ruangsuj P."/>
            <person name="Wanthongcharoen S."/>
            <person name="Thongpramul N."/>
            <person name="Pimmason S."/>
            <person name="Yu B."/>
            <person name="Yasawong M."/>
        </authorList>
    </citation>
    <scope>NUCLEOTIDE SEQUENCE [LARGE SCALE GENOMIC DNA]</scope>
    <source>
        <strain evidence="3 4">IM0101</strain>
    </source>
</reference>
<evidence type="ECO:0000313" key="4">
    <source>
        <dbReference type="Proteomes" id="UP000275076"/>
    </source>
</evidence>
<accession>A0A428MWR7</accession>